<gene>
    <name evidence="2" type="ORF">FD50_GL000371</name>
</gene>
<protein>
    <submittedName>
        <fullName evidence="2">Uncharacterized protein</fullName>
    </submittedName>
</protein>
<dbReference type="EMBL" id="AZFQ01000034">
    <property type="protein sequence ID" value="KRL99092.1"/>
    <property type="molecule type" value="Genomic_DNA"/>
</dbReference>
<feature type="transmembrane region" description="Helical" evidence="1">
    <location>
        <begin position="55"/>
        <end position="79"/>
    </location>
</feature>
<feature type="transmembrane region" description="Helical" evidence="1">
    <location>
        <begin position="91"/>
        <end position="109"/>
    </location>
</feature>
<name>A0A0R1V1T5_9LACO</name>
<evidence type="ECO:0000313" key="3">
    <source>
        <dbReference type="Proteomes" id="UP000051166"/>
    </source>
</evidence>
<accession>A0A0R1V1T5</accession>
<keyword evidence="1" id="KW-0472">Membrane</keyword>
<sequence length="171" mass="19542">MLIESITIIFAAFSIIPLLKLNKINRKIRIFRIKERAKLTEDQIKKQQAYLKIHMSNFIVASLNILIVCIIIFLVLLGYSLHNLFEEPGNQTFILISLLALVIILYALFAQKSVAKGQAIRKKYIAKYPDNPLKFFIYPDDLLIQYSYVFKRAGILVLIIGILAFIVGVIG</sequence>
<keyword evidence="1" id="KW-1133">Transmembrane helix</keyword>
<reference evidence="2 3" key="1">
    <citation type="journal article" date="2015" name="Genome Announc.">
        <title>Expanding the biotechnology potential of lactobacilli through comparative genomics of 213 strains and associated genera.</title>
        <authorList>
            <person name="Sun Z."/>
            <person name="Harris H.M."/>
            <person name="McCann A."/>
            <person name="Guo C."/>
            <person name="Argimon S."/>
            <person name="Zhang W."/>
            <person name="Yang X."/>
            <person name="Jeffery I.B."/>
            <person name="Cooney J.C."/>
            <person name="Kagawa T.F."/>
            <person name="Liu W."/>
            <person name="Song Y."/>
            <person name="Salvetti E."/>
            <person name="Wrobel A."/>
            <person name="Rasinkangas P."/>
            <person name="Parkhill J."/>
            <person name="Rea M.C."/>
            <person name="O'Sullivan O."/>
            <person name="Ritari J."/>
            <person name="Douillard F.P."/>
            <person name="Paul Ross R."/>
            <person name="Yang R."/>
            <person name="Briner A.E."/>
            <person name="Felis G.E."/>
            <person name="de Vos W.M."/>
            <person name="Barrangou R."/>
            <person name="Klaenhammer T.R."/>
            <person name="Caufield P.W."/>
            <person name="Cui Y."/>
            <person name="Zhang H."/>
            <person name="O'Toole P.W."/>
        </authorList>
    </citation>
    <scope>NUCLEOTIDE SEQUENCE [LARGE SCALE GENOMIC DNA]</scope>
    <source>
        <strain evidence="2 3">DSM 16230</strain>
    </source>
</reference>
<feature type="transmembrane region" description="Helical" evidence="1">
    <location>
        <begin position="6"/>
        <end position="22"/>
    </location>
</feature>
<keyword evidence="1" id="KW-0812">Transmembrane</keyword>
<comment type="caution">
    <text evidence="2">The sequence shown here is derived from an EMBL/GenBank/DDBJ whole genome shotgun (WGS) entry which is preliminary data.</text>
</comment>
<feature type="transmembrane region" description="Helical" evidence="1">
    <location>
        <begin position="153"/>
        <end position="170"/>
    </location>
</feature>
<organism evidence="2 3">
    <name type="scientific">Liquorilactobacillus satsumensis DSM 16230 = JCM 12392</name>
    <dbReference type="NCBI Taxonomy" id="1423801"/>
    <lineage>
        <taxon>Bacteria</taxon>
        <taxon>Bacillati</taxon>
        <taxon>Bacillota</taxon>
        <taxon>Bacilli</taxon>
        <taxon>Lactobacillales</taxon>
        <taxon>Lactobacillaceae</taxon>
        <taxon>Liquorilactobacillus</taxon>
    </lineage>
</organism>
<evidence type="ECO:0000256" key="1">
    <source>
        <dbReference type="SAM" id="Phobius"/>
    </source>
</evidence>
<proteinExistence type="predicted"/>
<keyword evidence="3" id="KW-1185">Reference proteome</keyword>
<dbReference type="Proteomes" id="UP000051166">
    <property type="component" value="Unassembled WGS sequence"/>
</dbReference>
<evidence type="ECO:0000313" key="2">
    <source>
        <dbReference type="EMBL" id="KRL99092.1"/>
    </source>
</evidence>
<dbReference type="PATRIC" id="fig|1423801.4.peg.378"/>
<dbReference type="AlphaFoldDB" id="A0A0R1V1T5"/>
<dbReference type="STRING" id="1423801.FD50_GL000371"/>